<name>A0A6J5XVR5_PRUAR</name>
<accession>A0A6J5XVR5</accession>
<dbReference type="Proteomes" id="UP000507245">
    <property type="component" value="Unassembled WGS sequence"/>
</dbReference>
<protein>
    <submittedName>
        <fullName evidence="1">Uncharacterized protein</fullName>
    </submittedName>
</protein>
<evidence type="ECO:0000313" key="2">
    <source>
        <dbReference type="Proteomes" id="UP000507245"/>
    </source>
</evidence>
<gene>
    <name evidence="1" type="ORF">ORAREDHAP_LOCUS40761</name>
</gene>
<organism evidence="1 2">
    <name type="scientific">Prunus armeniaca</name>
    <name type="common">Apricot</name>
    <name type="synonym">Armeniaca vulgaris</name>
    <dbReference type="NCBI Taxonomy" id="36596"/>
    <lineage>
        <taxon>Eukaryota</taxon>
        <taxon>Viridiplantae</taxon>
        <taxon>Streptophyta</taxon>
        <taxon>Embryophyta</taxon>
        <taxon>Tracheophyta</taxon>
        <taxon>Spermatophyta</taxon>
        <taxon>Magnoliopsida</taxon>
        <taxon>eudicotyledons</taxon>
        <taxon>Gunneridae</taxon>
        <taxon>Pentapetalae</taxon>
        <taxon>rosids</taxon>
        <taxon>fabids</taxon>
        <taxon>Rosales</taxon>
        <taxon>Rosaceae</taxon>
        <taxon>Amygdaloideae</taxon>
        <taxon>Amygdaleae</taxon>
        <taxon>Prunus</taxon>
    </lineage>
</organism>
<proteinExistence type="predicted"/>
<dbReference type="AlphaFoldDB" id="A0A6J5XVR5"/>
<sequence>MVARSFEADHNYSTFGVSALTMTPTMASKKKHRTVHFNGGGWMLIFCKLFAPINPHKRTAVELKLLSLRRG</sequence>
<reference evidence="2" key="1">
    <citation type="journal article" date="2020" name="Genome Biol.">
        <title>Gamete binning: chromosome-level and haplotype-resolved genome assembly enabled by high-throughput single-cell sequencing of gamete genomes.</title>
        <authorList>
            <person name="Campoy J.A."/>
            <person name="Sun H."/>
            <person name="Goel M."/>
            <person name="Jiao W.-B."/>
            <person name="Folz-Donahue K."/>
            <person name="Wang N."/>
            <person name="Rubio M."/>
            <person name="Liu C."/>
            <person name="Kukat C."/>
            <person name="Ruiz D."/>
            <person name="Huettel B."/>
            <person name="Schneeberger K."/>
        </authorList>
    </citation>
    <scope>NUCLEOTIDE SEQUENCE [LARGE SCALE GENOMIC DNA]</scope>
    <source>
        <strain evidence="2">cv. Rojo Pasion</strain>
    </source>
</reference>
<evidence type="ECO:0000313" key="1">
    <source>
        <dbReference type="EMBL" id="CAB4315925.1"/>
    </source>
</evidence>
<keyword evidence="2" id="KW-1185">Reference proteome</keyword>
<dbReference type="EMBL" id="CAEKKB010000006">
    <property type="protein sequence ID" value="CAB4315925.1"/>
    <property type="molecule type" value="Genomic_DNA"/>
</dbReference>